<keyword evidence="5" id="KW-0560">Oxidoreductase</keyword>
<proteinExistence type="inferred from homology"/>
<dbReference type="InterPro" id="IPR016167">
    <property type="entry name" value="FAD-bd_PCMH_sub1"/>
</dbReference>
<comment type="similarity">
    <text evidence="2">Belongs to the oxygen-dependent FAD-linked oxidoreductase family.</text>
</comment>
<dbReference type="Pfam" id="PF08031">
    <property type="entry name" value="BBE"/>
    <property type="match status" value="1"/>
</dbReference>
<evidence type="ECO:0000256" key="4">
    <source>
        <dbReference type="ARBA" id="ARBA00022827"/>
    </source>
</evidence>
<dbReference type="SUPFAM" id="SSF56176">
    <property type="entry name" value="FAD-binding/transporter-associated domain-like"/>
    <property type="match status" value="1"/>
</dbReference>
<dbReference type="Gene3D" id="3.30.465.10">
    <property type="match status" value="1"/>
</dbReference>
<dbReference type="RefSeq" id="WP_345582850.1">
    <property type="nucleotide sequence ID" value="NZ_BAAAXF010000060.1"/>
</dbReference>
<comment type="caution">
    <text evidence="7">The sequence shown here is derived from an EMBL/GenBank/DDBJ whole genome shotgun (WGS) entry which is preliminary data.</text>
</comment>
<dbReference type="InterPro" id="IPR006093">
    <property type="entry name" value="Oxy_OxRdtase_FAD_BS"/>
</dbReference>
<protein>
    <submittedName>
        <fullName evidence="7">FAD-binding oxidoreductase</fullName>
    </submittedName>
</protein>
<feature type="domain" description="FAD-binding PCMH-type" evidence="6">
    <location>
        <begin position="32"/>
        <end position="205"/>
    </location>
</feature>
<keyword evidence="8" id="KW-1185">Reference proteome</keyword>
<dbReference type="InterPro" id="IPR016169">
    <property type="entry name" value="FAD-bd_PCMH_sub2"/>
</dbReference>
<evidence type="ECO:0000256" key="2">
    <source>
        <dbReference type="ARBA" id="ARBA00005466"/>
    </source>
</evidence>
<sequence length="487" mass="51996">MPTTLDERLHGELVLPSDPRYPLATQLQNTEYDSVTPYAVAYCATPEDVVACVRHARDAGLRVHVRGGGHSFNGWSTGEGLVIDLSRIDRVALGGPPDAPTVRLGGGTRSLDALAALEPLGRQIVTGTFPTVSAGGFLTGGGIGWQTRRFGIGSDRMVSAGVVLADGRTVRCSATEEPDLFWALRGGGGGTFGVVTEFEVRPVDAPLLTGFETLWAYEDAVAVLAAWQEWCARGPDELGSSLVVLPGMFGPGGRPVVKVWGVDLRAGDELERSLGELAERAGAKPVSLTVGPRGGYAEVMHRALCGSKTVAQCHRTGTGPGAEGHRHPWTRQSYRLTARPADRHEAAALLDAWEREPVPERYLLCIAVGGAANRVGRTDTAYVHRDARFLMGCQVACRDPRPSDATAASMTTWADRCAAALEPLACGSYVNFPSSRVADGWEADHFGENVPRLLDVKRTYDPEDFFRHAQSIGNRTPTGANTTKAGS</sequence>
<evidence type="ECO:0000256" key="3">
    <source>
        <dbReference type="ARBA" id="ARBA00022630"/>
    </source>
</evidence>
<gene>
    <name evidence="7" type="ORF">GCM10019016_088620</name>
</gene>
<accession>A0ABP6U457</accession>
<name>A0ABP6U457_9ACTN</name>
<organism evidence="7 8">
    <name type="scientific">Streptomyces prasinosporus</name>
    <dbReference type="NCBI Taxonomy" id="68256"/>
    <lineage>
        <taxon>Bacteria</taxon>
        <taxon>Bacillati</taxon>
        <taxon>Actinomycetota</taxon>
        <taxon>Actinomycetes</taxon>
        <taxon>Kitasatosporales</taxon>
        <taxon>Streptomycetaceae</taxon>
        <taxon>Streptomyces</taxon>
        <taxon>Streptomyces albogriseolus group</taxon>
    </lineage>
</organism>
<keyword evidence="4" id="KW-0274">FAD</keyword>
<dbReference type="InterPro" id="IPR006094">
    <property type="entry name" value="Oxid_FAD_bind_N"/>
</dbReference>
<dbReference type="InterPro" id="IPR016166">
    <property type="entry name" value="FAD-bd_PCMH"/>
</dbReference>
<evidence type="ECO:0000259" key="6">
    <source>
        <dbReference type="PROSITE" id="PS51387"/>
    </source>
</evidence>
<dbReference type="InterPro" id="IPR050416">
    <property type="entry name" value="FAD-linked_Oxidoreductase"/>
</dbReference>
<dbReference type="PROSITE" id="PS00862">
    <property type="entry name" value="OX2_COVAL_FAD"/>
    <property type="match status" value="1"/>
</dbReference>
<dbReference type="Proteomes" id="UP001501455">
    <property type="component" value="Unassembled WGS sequence"/>
</dbReference>
<evidence type="ECO:0000256" key="5">
    <source>
        <dbReference type="ARBA" id="ARBA00023002"/>
    </source>
</evidence>
<dbReference type="PROSITE" id="PS51387">
    <property type="entry name" value="FAD_PCMH"/>
    <property type="match status" value="1"/>
</dbReference>
<reference evidence="8" key="1">
    <citation type="journal article" date="2019" name="Int. J. Syst. Evol. Microbiol.">
        <title>The Global Catalogue of Microorganisms (GCM) 10K type strain sequencing project: providing services to taxonomists for standard genome sequencing and annotation.</title>
        <authorList>
            <consortium name="The Broad Institute Genomics Platform"/>
            <consortium name="The Broad Institute Genome Sequencing Center for Infectious Disease"/>
            <person name="Wu L."/>
            <person name="Ma J."/>
        </authorList>
    </citation>
    <scope>NUCLEOTIDE SEQUENCE [LARGE SCALE GENOMIC DNA]</scope>
    <source>
        <strain evidence="8">JCM 4816</strain>
    </source>
</reference>
<dbReference type="PANTHER" id="PTHR42973">
    <property type="entry name" value="BINDING OXIDOREDUCTASE, PUTATIVE (AFU_ORTHOLOGUE AFUA_1G17690)-RELATED"/>
    <property type="match status" value="1"/>
</dbReference>
<dbReference type="PANTHER" id="PTHR42973:SF39">
    <property type="entry name" value="FAD-BINDING PCMH-TYPE DOMAIN-CONTAINING PROTEIN"/>
    <property type="match status" value="1"/>
</dbReference>
<keyword evidence="3" id="KW-0285">Flavoprotein</keyword>
<evidence type="ECO:0000313" key="7">
    <source>
        <dbReference type="EMBL" id="GAA3501755.1"/>
    </source>
</evidence>
<dbReference type="Gene3D" id="3.40.462.20">
    <property type="match status" value="1"/>
</dbReference>
<dbReference type="InterPro" id="IPR012951">
    <property type="entry name" value="BBE"/>
</dbReference>
<comment type="cofactor">
    <cofactor evidence="1">
        <name>FAD</name>
        <dbReference type="ChEBI" id="CHEBI:57692"/>
    </cofactor>
</comment>
<evidence type="ECO:0000256" key="1">
    <source>
        <dbReference type="ARBA" id="ARBA00001974"/>
    </source>
</evidence>
<dbReference type="Gene3D" id="3.30.43.10">
    <property type="entry name" value="Uridine Diphospho-n-acetylenolpyruvylglucosamine Reductase, domain 2"/>
    <property type="match status" value="1"/>
</dbReference>
<dbReference type="InterPro" id="IPR036318">
    <property type="entry name" value="FAD-bd_PCMH-like_sf"/>
</dbReference>
<evidence type="ECO:0000313" key="8">
    <source>
        <dbReference type="Proteomes" id="UP001501455"/>
    </source>
</evidence>
<dbReference type="Pfam" id="PF01565">
    <property type="entry name" value="FAD_binding_4"/>
    <property type="match status" value="1"/>
</dbReference>
<dbReference type="EMBL" id="BAAAXF010000060">
    <property type="protein sequence ID" value="GAA3501755.1"/>
    <property type="molecule type" value="Genomic_DNA"/>
</dbReference>